<protein>
    <recommendedName>
        <fullName evidence="4">Secreted protein</fullName>
    </recommendedName>
</protein>
<evidence type="ECO:0008006" key="4">
    <source>
        <dbReference type="Google" id="ProtNLM"/>
    </source>
</evidence>
<keyword evidence="3" id="KW-1185">Reference proteome</keyword>
<dbReference type="EMBL" id="JARKHS020009157">
    <property type="protein sequence ID" value="KAK8780136.1"/>
    <property type="molecule type" value="Genomic_DNA"/>
</dbReference>
<evidence type="ECO:0000256" key="1">
    <source>
        <dbReference type="SAM" id="SignalP"/>
    </source>
</evidence>
<reference evidence="2 3" key="1">
    <citation type="journal article" date="2023" name="Arcadia Sci">
        <title>De novo assembly of a long-read Amblyomma americanum tick genome.</title>
        <authorList>
            <person name="Chou S."/>
            <person name="Poskanzer K.E."/>
            <person name="Rollins M."/>
            <person name="Thuy-Boun P.S."/>
        </authorList>
    </citation>
    <scope>NUCLEOTIDE SEQUENCE [LARGE SCALE GENOMIC DNA]</scope>
    <source>
        <strain evidence="2">F_SG_1</strain>
        <tissue evidence="2">Salivary glands</tissue>
    </source>
</reference>
<keyword evidence="1" id="KW-0732">Signal</keyword>
<gene>
    <name evidence="2" type="ORF">V5799_018523</name>
</gene>
<evidence type="ECO:0000313" key="2">
    <source>
        <dbReference type="EMBL" id="KAK8780136.1"/>
    </source>
</evidence>
<feature type="chain" id="PRO_5042978000" description="Secreted protein" evidence="1">
    <location>
        <begin position="36"/>
        <end position="73"/>
    </location>
</feature>
<comment type="caution">
    <text evidence="2">The sequence shown here is derived from an EMBL/GenBank/DDBJ whole genome shotgun (WGS) entry which is preliminary data.</text>
</comment>
<evidence type="ECO:0000313" key="3">
    <source>
        <dbReference type="Proteomes" id="UP001321473"/>
    </source>
</evidence>
<sequence length="73" mass="8232">MLVSTAEAPQDYLLHCTMPAKTLRLILLLLRMSSAQLTSTQITALNVSKMHVYKPTVYISSHLLDCKLFTPLR</sequence>
<name>A0AAQ4EZ79_AMBAM</name>
<proteinExistence type="predicted"/>
<accession>A0AAQ4EZ79</accession>
<dbReference type="AlphaFoldDB" id="A0AAQ4EZ79"/>
<organism evidence="2 3">
    <name type="scientific">Amblyomma americanum</name>
    <name type="common">Lone star tick</name>
    <dbReference type="NCBI Taxonomy" id="6943"/>
    <lineage>
        <taxon>Eukaryota</taxon>
        <taxon>Metazoa</taxon>
        <taxon>Ecdysozoa</taxon>
        <taxon>Arthropoda</taxon>
        <taxon>Chelicerata</taxon>
        <taxon>Arachnida</taxon>
        <taxon>Acari</taxon>
        <taxon>Parasitiformes</taxon>
        <taxon>Ixodida</taxon>
        <taxon>Ixodoidea</taxon>
        <taxon>Ixodidae</taxon>
        <taxon>Amblyomminae</taxon>
        <taxon>Amblyomma</taxon>
    </lineage>
</organism>
<feature type="signal peptide" evidence="1">
    <location>
        <begin position="1"/>
        <end position="35"/>
    </location>
</feature>
<dbReference type="Proteomes" id="UP001321473">
    <property type="component" value="Unassembled WGS sequence"/>
</dbReference>